<evidence type="ECO:0000256" key="2">
    <source>
        <dbReference type="ARBA" id="ARBA00023125"/>
    </source>
</evidence>
<dbReference type="Proteomes" id="UP000095598">
    <property type="component" value="Unassembled WGS sequence"/>
</dbReference>
<dbReference type="CDD" id="cd06267">
    <property type="entry name" value="PBP1_LacI_sugar_binding-like"/>
    <property type="match status" value="1"/>
</dbReference>
<dbReference type="InterPro" id="IPR046335">
    <property type="entry name" value="LacI/GalR-like_sensor"/>
</dbReference>
<evidence type="ECO:0000256" key="1">
    <source>
        <dbReference type="ARBA" id="ARBA00023015"/>
    </source>
</evidence>
<dbReference type="InterPro" id="IPR028082">
    <property type="entry name" value="Peripla_BP_I"/>
</dbReference>
<dbReference type="PROSITE" id="PS50932">
    <property type="entry name" value="HTH_LACI_2"/>
    <property type="match status" value="1"/>
</dbReference>
<dbReference type="SMART" id="SM00354">
    <property type="entry name" value="HTH_LACI"/>
    <property type="match status" value="1"/>
</dbReference>
<feature type="domain" description="HTH lacI-type" evidence="4">
    <location>
        <begin position="7"/>
        <end position="63"/>
    </location>
</feature>
<name>A0A173TNR2_ANAHA</name>
<dbReference type="Gene3D" id="1.10.260.40">
    <property type="entry name" value="lambda repressor-like DNA-binding domains"/>
    <property type="match status" value="1"/>
</dbReference>
<evidence type="ECO:0000313" key="6">
    <source>
        <dbReference type="Proteomes" id="UP000095598"/>
    </source>
</evidence>
<accession>A0A173TNR2</accession>
<dbReference type="RefSeq" id="WP_055259059.1">
    <property type="nucleotide sequence ID" value="NZ_CYXT01000018.1"/>
</dbReference>
<reference evidence="5 6" key="1">
    <citation type="submission" date="2015-09" db="EMBL/GenBank/DDBJ databases">
        <authorList>
            <consortium name="Pathogen Informatics"/>
        </authorList>
    </citation>
    <scope>NUCLEOTIDE SEQUENCE [LARGE SCALE GENOMIC DNA]</scope>
    <source>
        <strain evidence="5 6">2789STDY5608868</strain>
    </source>
</reference>
<protein>
    <submittedName>
        <fullName evidence="5">Degradation activator</fullName>
    </submittedName>
</protein>
<dbReference type="SUPFAM" id="SSF47413">
    <property type="entry name" value="lambda repressor-like DNA-binding domains"/>
    <property type="match status" value="1"/>
</dbReference>
<keyword evidence="3" id="KW-0804">Transcription</keyword>
<sequence>MSYYKKVTLKDIANDSGVSVSSVSMILNKREGVSFSNETVEKVLSSAKKLGYEISSSPKKNGTPAYNTQRSAKYIAIFCPNISNSYYSTIAQSIEQAAYQKGFKTLIITTFRDETLEKEFLQDMIKLHVSGIVFTMMPQCPQFLEKIAKKYPVIVIGDKTTDIDLNVIETSNYTAGVLMAEHLYELGHRNIAFLTTTIGKSLSLAMRYQRLKAIQNTYKKLCMNEPYNIVVKEAKIDPELERKNIFLEHGVGYQLCNECLDDRNLANLTAFIGNNDMVSYGIMDAILKKGYQIPDDFSVCGFDNDFASSLLPISLTTVEHYMEDKGKKAFDMIYEKIQEKDDFFVQDDKCVIRIEYKSKLISRDSTNVARTRKNINL</sequence>
<dbReference type="InterPro" id="IPR000843">
    <property type="entry name" value="HTH_LacI"/>
</dbReference>
<dbReference type="PANTHER" id="PTHR30146:SF109">
    <property type="entry name" value="HTH-TYPE TRANSCRIPTIONAL REGULATOR GALS"/>
    <property type="match status" value="1"/>
</dbReference>
<dbReference type="GO" id="GO:0000976">
    <property type="term" value="F:transcription cis-regulatory region binding"/>
    <property type="evidence" value="ECO:0007669"/>
    <property type="project" value="TreeGrafter"/>
</dbReference>
<dbReference type="Pfam" id="PF13377">
    <property type="entry name" value="Peripla_BP_3"/>
    <property type="match status" value="1"/>
</dbReference>
<dbReference type="SUPFAM" id="SSF53822">
    <property type="entry name" value="Periplasmic binding protein-like I"/>
    <property type="match status" value="1"/>
</dbReference>
<dbReference type="Gene3D" id="3.40.50.2300">
    <property type="match status" value="2"/>
</dbReference>
<dbReference type="InterPro" id="IPR010982">
    <property type="entry name" value="Lambda_DNA-bd_dom_sf"/>
</dbReference>
<evidence type="ECO:0000259" key="4">
    <source>
        <dbReference type="PROSITE" id="PS50932"/>
    </source>
</evidence>
<dbReference type="EMBL" id="CYXT01000018">
    <property type="protein sequence ID" value="CUN04502.1"/>
    <property type="molecule type" value="Genomic_DNA"/>
</dbReference>
<dbReference type="PANTHER" id="PTHR30146">
    <property type="entry name" value="LACI-RELATED TRANSCRIPTIONAL REPRESSOR"/>
    <property type="match status" value="1"/>
</dbReference>
<dbReference type="Pfam" id="PF00356">
    <property type="entry name" value="LacI"/>
    <property type="match status" value="1"/>
</dbReference>
<dbReference type="AlphaFoldDB" id="A0A173TNR2"/>
<organism evidence="5 6">
    <name type="scientific">Anaerostipes hadrus</name>
    <dbReference type="NCBI Taxonomy" id="649756"/>
    <lineage>
        <taxon>Bacteria</taxon>
        <taxon>Bacillati</taxon>
        <taxon>Bacillota</taxon>
        <taxon>Clostridia</taxon>
        <taxon>Lachnospirales</taxon>
        <taxon>Lachnospiraceae</taxon>
        <taxon>Anaerostipes</taxon>
    </lineage>
</organism>
<proteinExistence type="predicted"/>
<evidence type="ECO:0000313" key="5">
    <source>
        <dbReference type="EMBL" id="CUN04502.1"/>
    </source>
</evidence>
<dbReference type="GO" id="GO:0003700">
    <property type="term" value="F:DNA-binding transcription factor activity"/>
    <property type="evidence" value="ECO:0007669"/>
    <property type="project" value="TreeGrafter"/>
</dbReference>
<keyword evidence="1" id="KW-0805">Transcription regulation</keyword>
<gene>
    <name evidence="5" type="primary">degA_3</name>
    <name evidence="5" type="ORF">ERS852425_02247</name>
</gene>
<dbReference type="PROSITE" id="PS00356">
    <property type="entry name" value="HTH_LACI_1"/>
    <property type="match status" value="1"/>
</dbReference>
<evidence type="ECO:0000256" key="3">
    <source>
        <dbReference type="ARBA" id="ARBA00023163"/>
    </source>
</evidence>
<keyword evidence="2" id="KW-0238">DNA-binding</keyword>